<dbReference type="GO" id="GO:0009001">
    <property type="term" value="F:serine O-acetyltransferase activity"/>
    <property type="evidence" value="ECO:0007669"/>
    <property type="project" value="UniProtKB-EC"/>
</dbReference>
<keyword evidence="5 6" id="KW-0012">Acyltransferase</keyword>
<dbReference type="SUPFAM" id="SSF51161">
    <property type="entry name" value="Trimeric LpxA-like enzymes"/>
    <property type="match status" value="1"/>
</dbReference>
<evidence type="ECO:0000256" key="1">
    <source>
        <dbReference type="ARBA" id="ARBA00007274"/>
    </source>
</evidence>
<keyword evidence="8" id="KW-1185">Reference proteome</keyword>
<accession>A0ABV4DXP3</accession>
<dbReference type="EC" id="2.3.1.30" evidence="6"/>
<dbReference type="Pfam" id="PF00132">
    <property type="entry name" value="Hexapep"/>
    <property type="match status" value="1"/>
</dbReference>
<keyword evidence="3 6" id="KW-0808">Transferase</keyword>
<keyword evidence="4" id="KW-0677">Repeat</keyword>
<comment type="similarity">
    <text evidence="1 6">Belongs to the transferase hexapeptide repeat family.</text>
</comment>
<dbReference type="InterPro" id="IPR001451">
    <property type="entry name" value="Hexapep"/>
</dbReference>
<dbReference type="Gene3D" id="2.160.10.10">
    <property type="entry name" value="Hexapeptide repeat proteins"/>
    <property type="match status" value="1"/>
</dbReference>
<gene>
    <name evidence="7" type="ORF">AB8S09_06690</name>
</gene>
<organism evidence="7 8">
    <name type="scientific">Clostridium lapidicellarium</name>
    <dbReference type="NCBI Taxonomy" id="3240931"/>
    <lineage>
        <taxon>Bacteria</taxon>
        <taxon>Bacillati</taxon>
        <taxon>Bacillota</taxon>
        <taxon>Clostridia</taxon>
        <taxon>Eubacteriales</taxon>
        <taxon>Clostridiaceae</taxon>
        <taxon>Clostridium</taxon>
    </lineage>
</organism>
<protein>
    <recommendedName>
        <fullName evidence="2 6">Serine acetyltransferase</fullName>
        <ecNumber evidence="6">2.3.1.30</ecNumber>
    </recommendedName>
</protein>
<evidence type="ECO:0000313" key="7">
    <source>
        <dbReference type="EMBL" id="MEY8763326.1"/>
    </source>
</evidence>
<comment type="catalytic activity">
    <reaction evidence="6">
        <text>L-serine + acetyl-CoA = O-acetyl-L-serine + CoA</text>
        <dbReference type="Rhea" id="RHEA:24560"/>
        <dbReference type="ChEBI" id="CHEBI:33384"/>
        <dbReference type="ChEBI" id="CHEBI:57287"/>
        <dbReference type="ChEBI" id="CHEBI:57288"/>
        <dbReference type="ChEBI" id="CHEBI:58340"/>
        <dbReference type="EC" id="2.3.1.30"/>
    </reaction>
</comment>
<dbReference type="CDD" id="cd03354">
    <property type="entry name" value="LbH_SAT"/>
    <property type="match status" value="1"/>
</dbReference>
<dbReference type="PANTHER" id="PTHR42811">
    <property type="entry name" value="SERINE ACETYLTRANSFERASE"/>
    <property type="match status" value="1"/>
</dbReference>
<dbReference type="Proteomes" id="UP001565220">
    <property type="component" value="Unassembled WGS sequence"/>
</dbReference>
<sequence>MIKLRLDCKQSGFKIKAVWVLTWYRLGNKIYYSKIPQTIKKILLTLLRILQIILVEIPFNTEIPYKAIIDGGLRLPHPYGIIIHRNTTIGKNCTIFHQVTIGAIEKQEIVKIAPQIGKNVYIGAGAKILGNIKVGNNVKIGANAVVTKDVPDKYTVVGNNILINKNIKQKAMQIYK</sequence>
<dbReference type="RefSeq" id="WP_369868728.1">
    <property type="nucleotide sequence ID" value="NZ_JBGFFE010000007.1"/>
</dbReference>
<evidence type="ECO:0000256" key="3">
    <source>
        <dbReference type="ARBA" id="ARBA00022679"/>
    </source>
</evidence>
<name>A0ABV4DXP3_9CLOT</name>
<evidence type="ECO:0000256" key="6">
    <source>
        <dbReference type="PIRNR" id="PIRNR000441"/>
    </source>
</evidence>
<reference evidence="7 8" key="1">
    <citation type="submission" date="2024-08" db="EMBL/GenBank/DDBJ databases">
        <title>Clostridium lapicellarii sp. nov., and Clostridium renhuaiense sp. nov., two species isolated from the mud in a fermentation cellar used for producing sauce-flavour Chinese liquors.</title>
        <authorList>
            <person name="Yang F."/>
            <person name="Wang H."/>
            <person name="Chen L.Q."/>
            <person name="Zhou N."/>
            <person name="Lu J.J."/>
            <person name="Pu X.X."/>
            <person name="Wan B."/>
            <person name="Wang L."/>
            <person name="Liu S.J."/>
        </authorList>
    </citation>
    <scope>NUCLEOTIDE SEQUENCE [LARGE SCALE GENOMIC DNA]</scope>
    <source>
        <strain evidence="7 8">MT-113</strain>
    </source>
</reference>
<dbReference type="PROSITE" id="PS00101">
    <property type="entry name" value="HEXAPEP_TRANSFERASES"/>
    <property type="match status" value="1"/>
</dbReference>
<comment type="caution">
    <text evidence="7">The sequence shown here is derived from an EMBL/GenBank/DDBJ whole genome shotgun (WGS) entry which is preliminary data.</text>
</comment>
<dbReference type="PIRSF" id="PIRSF000441">
    <property type="entry name" value="CysE"/>
    <property type="match status" value="1"/>
</dbReference>
<evidence type="ECO:0000256" key="5">
    <source>
        <dbReference type="ARBA" id="ARBA00023315"/>
    </source>
</evidence>
<evidence type="ECO:0000313" key="8">
    <source>
        <dbReference type="Proteomes" id="UP001565220"/>
    </source>
</evidence>
<proteinExistence type="inferred from homology"/>
<dbReference type="EMBL" id="JBGFFE010000007">
    <property type="protein sequence ID" value="MEY8763326.1"/>
    <property type="molecule type" value="Genomic_DNA"/>
</dbReference>
<evidence type="ECO:0000256" key="4">
    <source>
        <dbReference type="ARBA" id="ARBA00022737"/>
    </source>
</evidence>
<dbReference type="InterPro" id="IPR018357">
    <property type="entry name" value="Hexapep_transf_CS"/>
</dbReference>
<evidence type="ECO:0000256" key="2">
    <source>
        <dbReference type="ARBA" id="ARBA00018522"/>
    </source>
</evidence>
<dbReference type="InterPro" id="IPR045304">
    <property type="entry name" value="LbH_SAT"/>
</dbReference>
<dbReference type="InterPro" id="IPR005881">
    <property type="entry name" value="Ser_O-AcTrfase"/>
</dbReference>
<dbReference type="InterPro" id="IPR011004">
    <property type="entry name" value="Trimer_LpxA-like_sf"/>
</dbReference>